<accession>A0AAJ6YBZ6</accession>
<dbReference type="RefSeq" id="XP_011494638.1">
    <property type="nucleotide sequence ID" value="XM_011496336.1"/>
</dbReference>
<feature type="compositionally biased region" description="Polar residues" evidence="1">
    <location>
        <begin position="35"/>
        <end position="46"/>
    </location>
</feature>
<evidence type="ECO:0000256" key="1">
    <source>
        <dbReference type="SAM" id="MobiDB-lite"/>
    </source>
</evidence>
<dbReference type="AlphaFoldDB" id="A0AAJ6YBZ6"/>
<feature type="region of interest" description="Disordered" evidence="1">
    <location>
        <begin position="17"/>
        <end position="76"/>
    </location>
</feature>
<evidence type="ECO:0000313" key="3">
    <source>
        <dbReference type="RefSeq" id="XP_011494638.1"/>
    </source>
</evidence>
<evidence type="ECO:0000313" key="2">
    <source>
        <dbReference type="Proteomes" id="UP000695007"/>
    </source>
</evidence>
<name>A0AAJ6YBZ6_9HYME</name>
<dbReference type="KEGG" id="csol:105359691"/>
<gene>
    <name evidence="3" type="primary">LOC105359691</name>
</gene>
<protein>
    <submittedName>
        <fullName evidence="3">Uncharacterized protein LOC105359691</fullName>
    </submittedName>
</protein>
<organism evidence="2 3">
    <name type="scientific">Ceratosolen solmsi marchali</name>
    <dbReference type="NCBI Taxonomy" id="326594"/>
    <lineage>
        <taxon>Eukaryota</taxon>
        <taxon>Metazoa</taxon>
        <taxon>Ecdysozoa</taxon>
        <taxon>Arthropoda</taxon>
        <taxon>Hexapoda</taxon>
        <taxon>Insecta</taxon>
        <taxon>Pterygota</taxon>
        <taxon>Neoptera</taxon>
        <taxon>Endopterygota</taxon>
        <taxon>Hymenoptera</taxon>
        <taxon>Apocrita</taxon>
        <taxon>Proctotrupomorpha</taxon>
        <taxon>Chalcidoidea</taxon>
        <taxon>Agaonidae</taxon>
        <taxon>Agaoninae</taxon>
        <taxon>Ceratosolen</taxon>
    </lineage>
</organism>
<keyword evidence="2" id="KW-1185">Reference proteome</keyword>
<dbReference type="Proteomes" id="UP000695007">
    <property type="component" value="Unplaced"/>
</dbReference>
<feature type="compositionally biased region" description="Basic and acidic residues" evidence="1">
    <location>
        <begin position="17"/>
        <end position="27"/>
    </location>
</feature>
<dbReference type="GeneID" id="105359691"/>
<sequence>MEVAVVRTVGGSSVERRDALRRWRPDSEVGPDTGATAQRPRTSNEYAHQHQRTTERRFAVESRERPSQYKSSNERMCHRPREELARVLLSLILVLLTFAADCQSAPIPNPRSPWREDEGAPTIFTSSCDPVTGRCLEWLPIVDSHLGDYIIEPDSDYDRAQLIQTRDVDKVSGAWREATSEDRNLGGFGNQMITSRLAKKDVFMSRGWGAGGMPFSVLYMSPRANHPPPSGSI</sequence>
<reference evidence="3" key="1">
    <citation type="submission" date="2025-08" db="UniProtKB">
        <authorList>
            <consortium name="RefSeq"/>
        </authorList>
    </citation>
    <scope>IDENTIFICATION</scope>
</reference>
<feature type="compositionally biased region" description="Basic and acidic residues" evidence="1">
    <location>
        <begin position="52"/>
        <end position="76"/>
    </location>
</feature>
<proteinExistence type="predicted"/>